<dbReference type="Gene3D" id="1.10.10.10">
    <property type="entry name" value="Winged helix-like DNA-binding domain superfamily/Winged helix DNA-binding domain"/>
    <property type="match status" value="1"/>
</dbReference>
<dbReference type="SUPFAM" id="SSF46894">
    <property type="entry name" value="C-terminal effector domain of the bipartite response regulators"/>
    <property type="match status" value="1"/>
</dbReference>
<evidence type="ECO:0000256" key="4">
    <source>
        <dbReference type="SAM" id="MobiDB-lite"/>
    </source>
</evidence>
<keyword evidence="7" id="KW-1185">Reference proteome</keyword>
<dbReference type="EMBL" id="CP073581">
    <property type="protein sequence ID" value="QUJ76955.1"/>
    <property type="molecule type" value="Genomic_DNA"/>
</dbReference>
<dbReference type="InterPro" id="IPR016032">
    <property type="entry name" value="Sig_transdc_resp-reg_C-effctor"/>
</dbReference>
<dbReference type="GO" id="GO:0006355">
    <property type="term" value="P:regulation of DNA-templated transcription"/>
    <property type="evidence" value="ECO:0007669"/>
    <property type="project" value="InterPro"/>
</dbReference>
<keyword evidence="1" id="KW-0805">Transcription regulation</keyword>
<evidence type="ECO:0000256" key="1">
    <source>
        <dbReference type="ARBA" id="ARBA00023015"/>
    </source>
</evidence>
<sequence>MFYNFKIAGEKAPIGLEQSPQFPADPTISGKPSSGAAACIVVHSSGTGNGNVSRLQSRQSAEADDTTDPSTLYLAPRELDVLRWAARGKTTWETAQLLNLSEATVAFYARRACARLNVKSKIHAVAVCISAGLFRI</sequence>
<evidence type="ECO:0000256" key="3">
    <source>
        <dbReference type="ARBA" id="ARBA00023163"/>
    </source>
</evidence>
<dbReference type="RefSeq" id="WP_212705151.1">
    <property type="nucleotide sequence ID" value="NZ_CP073581.1"/>
</dbReference>
<proteinExistence type="predicted"/>
<dbReference type="InterPro" id="IPR036388">
    <property type="entry name" value="WH-like_DNA-bd_sf"/>
</dbReference>
<feature type="region of interest" description="Disordered" evidence="4">
    <location>
        <begin position="45"/>
        <end position="69"/>
    </location>
</feature>
<dbReference type="PANTHER" id="PTHR44688:SF16">
    <property type="entry name" value="DNA-BINDING TRANSCRIPTIONAL ACTIVATOR DEVR_DOSR"/>
    <property type="match status" value="1"/>
</dbReference>
<dbReference type="KEGG" id="sual:KDD17_02580"/>
<dbReference type="CDD" id="cd06170">
    <property type="entry name" value="LuxR_C_like"/>
    <property type="match status" value="1"/>
</dbReference>
<dbReference type="GO" id="GO:0003677">
    <property type="term" value="F:DNA binding"/>
    <property type="evidence" value="ECO:0007669"/>
    <property type="project" value="UniProtKB-KW"/>
</dbReference>
<name>A0A975PN61_9RHOB</name>
<protein>
    <submittedName>
        <fullName evidence="6">Helix-turn-helix transcriptional regulator</fullName>
    </submittedName>
</protein>
<evidence type="ECO:0000259" key="5">
    <source>
        <dbReference type="PROSITE" id="PS50043"/>
    </source>
</evidence>
<feature type="domain" description="HTH luxR-type" evidence="5">
    <location>
        <begin position="67"/>
        <end position="132"/>
    </location>
</feature>
<reference evidence="6" key="1">
    <citation type="submission" date="2021-04" db="EMBL/GenBank/DDBJ databases">
        <title>Complete genome sequence for Sulfitobacter sp. strain JK7-1.</title>
        <authorList>
            <person name="Park S.-J."/>
        </authorList>
    </citation>
    <scope>NUCLEOTIDE SEQUENCE</scope>
    <source>
        <strain evidence="6">JK7-1</strain>
    </source>
</reference>
<dbReference type="Proteomes" id="UP000683291">
    <property type="component" value="Chromosome 1"/>
</dbReference>
<dbReference type="InterPro" id="IPR000792">
    <property type="entry name" value="Tscrpt_reg_LuxR_C"/>
</dbReference>
<accession>A0A975PN61</accession>
<feature type="compositionally biased region" description="Polar residues" evidence="4">
    <location>
        <begin position="45"/>
        <end position="60"/>
    </location>
</feature>
<keyword evidence="3" id="KW-0804">Transcription</keyword>
<organism evidence="6 7">
    <name type="scientific">Sulfitobacter albidus</name>
    <dbReference type="NCBI Taxonomy" id="2829501"/>
    <lineage>
        <taxon>Bacteria</taxon>
        <taxon>Pseudomonadati</taxon>
        <taxon>Pseudomonadota</taxon>
        <taxon>Alphaproteobacteria</taxon>
        <taxon>Rhodobacterales</taxon>
        <taxon>Roseobacteraceae</taxon>
        <taxon>Sulfitobacter</taxon>
    </lineage>
</organism>
<evidence type="ECO:0000256" key="2">
    <source>
        <dbReference type="ARBA" id="ARBA00023125"/>
    </source>
</evidence>
<dbReference type="PROSITE" id="PS50043">
    <property type="entry name" value="HTH_LUXR_2"/>
    <property type="match status" value="1"/>
</dbReference>
<evidence type="ECO:0000313" key="6">
    <source>
        <dbReference type="EMBL" id="QUJ76955.1"/>
    </source>
</evidence>
<dbReference type="Pfam" id="PF00196">
    <property type="entry name" value="GerE"/>
    <property type="match status" value="1"/>
</dbReference>
<dbReference type="PRINTS" id="PR00038">
    <property type="entry name" value="HTHLUXR"/>
</dbReference>
<gene>
    <name evidence="6" type="ORF">KDD17_02580</name>
</gene>
<dbReference type="PANTHER" id="PTHR44688">
    <property type="entry name" value="DNA-BINDING TRANSCRIPTIONAL ACTIVATOR DEVR_DOSR"/>
    <property type="match status" value="1"/>
</dbReference>
<evidence type="ECO:0000313" key="7">
    <source>
        <dbReference type="Proteomes" id="UP000683291"/>
    </source>
</evidence>
<dbReference type="SMART" id="SM00421">
    <property type="entry name" value="HTH_LUXR"/>
    <property type="match status" value="1"/>
</dbReference>
<dbReference type="AlphaFoldDB" id="A0A975PN61"/>
<keyword evidence="2" id="KW-0238">DNA-binding</keyword>